<reference evidence="1" key="1">
    <citation type="submission" date="2023-04" db="EMBL/GenBank/DDBJ databases">
        <authorList>
            <person name="Vijverberg K."/>
            <person name="Xiong W."/>
            <person name="Schranz E."/>
        </authorList>
    </citation>
    <scope>NUCLEOTIDE SEQUENCE</scope>
</reference>
<dbReference type="Proteomes" id="UP001177003">
    <property type="component" value="Chromosome 7"/>
</dbReference>
<name>A0AA36EGD7_LACSI</name>
<evidence type="ECO:0000313" key="2">
    <source>
        <dbReference type="Proteomes" id="UP001177003"/>
    </source>
</evidence>
<accession>A0AA36EGD7</accession>
<protein>
    <submittedName>
        <fullName evidence="1">Uncharacterized protein</fullName>
    </submittedName>
</protein>
<dbReference type="EMBL" id="OX465083">
    <property type="protein sequence ID" value="CAI9294642.1"/>
    <property type="molecule type" value="Genomic_DNA"/>
</dbReference>
<sequence>MDVETALVLKRKPILKPFDQPQNIENLKGGFVDKEYWSIVYKNKEGQEIKNSMFFLRDKNLYPTSYLNSIMARSEANKSNSTTDVKCVFDMIHGIYLLGHPF</sequence>
<gene>
    <name evidence="1" type="ORF">LSALG_LOCUS33617</name>
</gene>
<organism evidence="1 2">
    <name type="scientific">Lactuca saligna</name>
    <name type="common">Willowleaf lettuce</name>
    <dbReference type="NCBI Taxonomy" id="75948"/>
    <lineage>
        <taxon>Eukaryota</taxon>
        <taxon>Viridiplantae</taxon>
        <taxon>Streptophyta</taxon>
        <taxon>Embryophyta</taxon>
        <taxon>Tracheophyta</taxon>
        <taxon>Spermatophyta</taxon>
        <taxon>Magnoliopsida</taxon>
        <taxon>eudicotyledons</taxon>
        <taxon>Gunneridae</taxon>
        <taxon>Pentapetalae</taxon>
        <taxon>asterids</taxon>
        <taxon>campanulids</taxon>
        <taxon>Asterales</taxon>
        <taxon>Asteraceae</taxon>
        <taxon>Cichorioideae</taxon>
        <taxon>Cichorieae</taxon>
        <taxon>Lactucinae</taxon>
        <taxon>Lactuca</taxon>
    </lineage>
</organism>
<proteinExistence type="predicted"/>
<keyword evidence="2" id="KW-1185">Reference proteome</keyword>
<dbReference type="AlphaFoldDB" id="A0AA36EGD7"/>
<evidence type="ECO:0000313" key="1">
    <source>
        <dbReference type="EMBL" id="CAI9294642.1"/>
    </source>
</evidence>